<evidence type="ECO:0000313" key="1">
    <source>
        <dbReference type="EMBL" id="KAI6649224.1"/>
    </source>
</evidence>
<evidence type="ECO:0000313" key="2">
    <source>
        <dbReference type="Proteomes" id="UP001165289"/>
    </source>
</evidence>
<comment type="caution">
    <text evidence="1">The sequence shown here is derived from an EMBL/GenBank/DDBJ whole genome shotgun (WGS) entry which is preliminary data.</text>
</comment>
<protein>
    <submittedName>
        <fullName evidence="1">Uncharacterized protein</fullName>
    </submittedName>
</protein>
<reference evidence="1 2" key="1">
    <citation type="journal article" date="2023" name="BMC Biol.">
        <title>The compact genome of the sponge Oopsacas minuta (Hexactinellida) is lacking key metazoan core genes.</title>
        <authorList>
            <person name="Santini S."/>
            <person name="Schenkelaars Q."/>
            <person name="Jourda C."/>
            <person name="Duchesne M."/>
            <person name="Belahbib H."/>
            <person name="Rocher C."/>
            <person name="Selva M."/>
            <person name="Riesgo A."/>
            <person name="Vervoort M."/>
            <person name="Leys S.P."/>
            <person name="Kodjabachian L."/>
            <person name="Le Bivic A."/>
            <person name="Borchiellini C."/>
            <person name="Claverie J.M."/>
            <person name="Renard E."/>
        </authorList>
    </citation>
    <scope>NUCLEOTIDE SEQUENCE [LARGE SCALE GENOMIC DNA]</scope>
    <source>
        <strain evidence="1">SPO-2</strain>
    </source>
</reference>
<proteinExistence type="predicted"/>
<accession>A0AAV7JLD0</accession>
<organism evidence="1 2">
    <name type="scientific">Oopsacas minuta</name>
    <dbReference type="NCBI Taxonomy" id="111878"/>
    <lineage>
        <taxon>Eukaryota</taxon>
        <taxon>Metazoa</taxon>
        <taxon>Porifera</taxon>
        <taxon>Hexactinellida</taxon>
        <taxon>Hexasterophora</taxon>
        <taxon>Lyssacinosida</taxon>
        <taxon>Leucopsacidae</taxon>
        <taxon>Oopsacas</taxon>
    </lineage>
</organism>
<dbReference type="Proteomes" id="UP001165289">
    <property type="component" value="Unassembled WGS sequence"/>
</dbReference>
<dbReference type="AlphaFoldDB" id="A0AAV7JLD0"/>
<gene>
    <name evidence="1" type="ORF">LOD99_11591</name>
</gene>
<dbReference type="EMBL" id="JAKMXF010000321">
    <property type="protein sequence ID" value="KAI6649224.1"/>
    <property type="molecule type" value="Genomic_DNA"/>
</dbReference>
<sequence>MSTAENIPTASLWKPRPLPTQDCFLLQILGISYYDLVFADYKLVWELIAKQQLNAKEVQRVKHIRKREKNKLFSRGQFHTLEEAIGNLLEEKNELLLTRDKMTQECEYWEKMHKECIQMENN</sequence>
<keyword evidence="2" id="KW-1185">Reference proteome</keyword>
<name>A0AAV7JLD0_9METZ</name>